<feature type="domain" description="ACT" evidence="11">
    <location>
        <begin position="208"/>
        <end position="285"/>
    </location>
</feature>
<organism evidence="12 13">
    <name type="scientific">Flavimobilis soli</name>
    <dbReference type="NCBI Taxonomy" id="442709"/>
    <lineage>
        <taxon>Bacteria</taxon>
        <taxon>Bacillati</taxon>
        <taxon>Actinomycetota</taxon>
        <taxon>Actinomycetes</taxon>
        <taxon>Micrococcales</taxon>
        <taxon>Jonesiaceae</taxon>
        <taxon>Flavimobilis</taxon>
    </lineage>
</organism>
<keyword evidence="5" id="KW-0057">Aromatic amino acid biosynthesis</keyword>
<sequence length="319" mass="33100">MTSAPEPAAPGPARLAYLGPEGTFTHAAALALGERGTPEPLATVTEVYDAVASGFASTGVVAIESSVEGYVVPSLDAIVAARDVVAVDEVALDISFDAFTHPDATELTEVCAHPHGLAQCAAWIAERGLKPVPASSNAAACRDVEPHQVALGPSLCGDLYGLRTLATAVQDFAGGRTRFLALTRRDVAQAELAAARGAGAVGSWRTMLAITPHVTGPGVLARITAAFGERGVNMSSLITRPLKAQEGTYVFVVTLDGAPWEPHVRTLLEQLLEAGDSLKTLGVFPDRTSSDAVFDDSRVPVASVQRGASPDEAARGLLW</sequence>
<evidence type="ECO:0000313" key="12">
    <source>
        <dbReference type="EMBL" id="PFG36161.1"/>
    </source>
</evidence>
<dbReference type="PROSITE" id="PS51171">
    <property type="entry name" value="PREPHENATE_DEHYDR_3"/>
    <property type="match status" value="1"/>
</dbReference>
<keyword evidence="4" id="KW-0028">Amino-acid biosynthesis</keyword>
<dbReference type="CDD" id="cd04905">
    <property type="entry name" value="ACT_CM-PDT"/>
    <property type="match status" value="1"/>
</dbReference>
<dbReference type="PIRSF" id="PIRSF001500">
    <property type="entry name" value="Chor_mut_pdt_Ppr"/>
    <property type="match status" value="1"/>
</dbReference>
<comment type="catalytic activity">
    <reaction evidence="8">
        <text>prephenate + H(+) = 3-phenylpyruvate + CO2 + H2O</text>
        <dbReference type="Rhea" id="RHEA:21648"/>
        <dbReference type="ChEBI" id="CHEBI:15377"/>
        <dbReference type="ChEBI" id="CHEBI:15378"/>
        <dbReference type="ChEBI" id="CHEBI:16526"/>
        <dbReference type="ChEBI" id="CHEBI:18005"/>
        <dbReference type="ChEBI" id="CHEBI:29934"/>
        <dbReference type="EC" id="4.2.1.51"/>
    </reaction>
</comment>
<evidence type="ECO:0000256" key="5">
    <source>
        <dbReference type="ARBA" id="ARBA00023141"/>
    </source>
</evidence>
<feature type="site" description="Essential for prephenate dehydratase activity" evidence="9">
    <location>
        <position position="177"/>
    </location>
</feature>
<dbReference type="OrthoDB" id="9802281at2"/>
<evidence type="ECO:0000256" key="9">
    <source>
        <dbReference type="PIRSR" id="PIRSR001500-2"/>
    </source>
</evidence>
<dbReference type="Pfam" id="PF01842">
    <property type="entry name" value="ACT"/>
    <property type="match status" value="1"/>
</dbReference>
<dbReference type="PROSITE" id="PS00857">
    <property type="entry name" value="PREPHENATE_DEHYDR_1"/>
    <property type="match status" value="1"/>
</dbReference>
<comment type="caution">
    <text evidence="12">The sequence shown here is derived from an EMBL/GenBank/DDBJ whole genome shotgun (WGS) entry which is preliminary data.</text>
</comment>
<feature type="domain" description="Prephenate dehydratase" evidence="10">
    <location>
        <begin position="14"/>
        <end position="184"/>
    </location>
</feature>
<evidence type="ECO:0000256" key="3">
    <source>
        <dbReference type="ARBA" id="ARBA00021872"/>
    </source>
</evidence>
<protein>
    <recommendedName>
        <fullName evidence="3">Prephenate dehydratase</fullName>
        <ecNumber evidence="2">4.2.1.51</ecNumber>
    </recommendedName>
</protein>
<dbReference type="PANTHER" id="PTHR21022:SF19">
    <property type="entry name" value="PREPHENATE DEHYDRATASE-RELATED"/>
    <property type="match status" value="1"/>
</dbReference>
<name>A0A2A9EC93_9MICO</name>
<dbReference type="UniPathway" id="UPA00121">
    <property type="reaction ID" value="UER00345"/>
</dbReference>
<dbReference type="AlphaFoldDB" id="A0A2A9EC93"/>
<dbReference type="Proteomes" id="UP000221394">
    <property type="component" value="Unassembled WGS sequence"/>
</dbReference>
<dbReference type="Gene3D" id="3.40.190.10">
    <property type="entry name" value="Periplasmic binding protein-like II"/>
    <property type="match status" value="2"/>
</dbReference>
<dbReference type="Gene3D" id="3.30.70.260">
    <property type="match status" value="1"/>
</dbReference>
<dbReference type="SUPFAM" id="SSF53850">
    <property type="entry name" value="Periplasmic binding protein-like II"/>
    <property type="match status" value="1"/>
</dbReference>
<dbReference type="PANTHER" id="PTHR21022">
    <property type="entry name" value="PREPHENATE DEHYDRATASE P PROTEIN"/>
    <property type="match status" value="1"/>
</dbReference>
<keyword evidence="13" id="KW-1185">Reference proteome</keyword>
<proteinExistence type="predicted"/>
<dbReference type="InterPro" id="IPR008242">
    <property type="entry name" value="Chor_mutase/pphenate_deHydtase"/>
</dbReference>
<evidence type="ECO:0000256" key="6">
    <source>
        <dbReference type="ARBA" id="ARBA00023222"/>
    </source>
</evidence>
<dbReference type="PROSITE" id="PS51671">
    <property type="entry name" value="ACT"/>
    <property type="match status" value="1"/>
</dbReference>
<dbReference type="EC" id="4.2.1.51" evidence="2"/>
<dbReference type="EMBL" id="PDJH01000001">
    <property type="protein sequence ID" value="PFG36161.1"/>
    <property type="molecule type" value="Genomic_DNA"/>
</dbReference>
<dbReference type="InterPro" id="IPR045865">
    <property type="entry name" value="ACT-like_dom_sf"/>
</dbReference>
<dbReference type="Pfam" id="PF00800">
    <property type="entry name" value="PDT"/>
    <property type="match status" value="1"/>
</dbReference>
<accession>A0A2A9EC93</accession>
<keyword evidence="7" id="KW-0456">Lyase</keyword>
<dbReference type="InterPro" id="IPR002912">
    <property type="entry name" value="ACT_dom"/>
</dbReference>
<dbReference type="InterPro" id="IPR001086">
    <property type="entry name" value="Preph_deHydtase"/>
</dbReference>
<dbReference type="GO" id="GO:0005737">
    <property type="term" value="C:cytoplasm"/>
    <property type="evidence" value="ECO:0007669"/>
    <property type="project" value="TreeGrafter"/>
</dbReference>
<evidence type="ECO:0000259" key="11">
    <source>
        <dbReference type="PROSITE" id="PS51671"/>
    </source>
</evidence>
<keyword evidence="6" id="KW-0584">Phenylalanine biosynthesis</keyword>
<evidence type="ECO:0000256" key="1">
    <source>
        <dbReference type="ARBA" id="ARBA00004741"/>
    </source>
</evidence>
<evidence type="ECO:0000256" key="7">
    <source>
        <dbReference type="ARBA" id="ARBA00023239"/>
    </source>
</evidence>
<dbReference type="GO" id="GO:0009094">
    <property type="term" value="P:L-phenylalanine biosynthetic process"/>
    <property type="evidence" value="ECO:0007669"/>
    <property type="project" value="UniProtKB-UniPathway"/>
</dbReference>
<evidence type="ECO:0000313" key="13">
    <source>
        <dbReference type="Proteomes" id="UP000221394"/>
    </source>
</evidence>
<comment type="pathway">
    <text evidence="1">Amino-acid biosynthesis; L-phenylalanine biosynthesis; phenylpyruvate from prephenate: step 1/1.</text>
</comment>
<dbReference type="InterPro" id="IPR018528">
    <property type="entry name" value="Preph_deHydtase_CS"/>
</dbReference>
<dbReference type="SUPFAM" id="SSF55021">
    <property type="entry name" value="ACT-like"/>
    <property type="match status" value="1"/>
</dbReference>
<evidence type="ECO:0000256" key="2">
    <source>
        <dbReference type="ARBA" id="ARBA00013147"/>
    </source>
</evidence>
<dbReference type="CDD" id="cd13632">
    <property type="entry name" value="PBP2_Aa-PDT_like"/>
    <property type="match status" value="1"/>
</dbReference>
<evidence type="ECO:0000259" key="10">
    <source>
        <dbReference type="PROSITE" id="PS51171"/>
    </source>
</evidence>
<reference evidence="12 13" key="1">
    <citation type="submission" date="2017-10" db="EMBL/GenBank/DDBJ databases">
        <title>Sequencing the genomes of 1000 actinobacteria strains.</title>
        <authorList>
            <person name="Klenk H.-P."/>
        </authorList>
    </citation>
    <scope>NUCLEOTIDE SEQUENCE [LARGE SCALE GENOMIC DNA]</scope>
    <source>
        <strain evidence="12 13">DSM 21574</strain>
    </source>
</reference>
<dbReference type="GO" id="GO:0004664">
    <property type="term" value="F:prephenate dehydratase activity"/>
    <property type="evidence" value="ECO:0007669"/>
    <property type="project" value="UniProtKB-EC"/>
</dbReference>
<evidence type="ECO:0000256" key="8">
    <source>
        <dbReference type="ARBA" id="ARBA00047848"/>
    </source>
</evidence>
<evidence type="ECO:0000256" key="4">
    <source>
        <dbReference type="ARBA" id="ARBA00022605"/>
    </source>
</evidence>
<dbReference type="RefSeq" id="WP_098457368.1">
    <property type="nucleotide sequence ID" value="NZ_PDJH01000001.1"/>
</dbReference>
<gene>
    <name evidence="12" type="ORF">ATL41_0870</name>
</gene>